<evidence type="ECO:0000313" key="2">
    <source>
        <dbReference type="Proteomes" id="UP000317318"/>
    </source>
</evidence>
<reference evidence="1 2" key="1">
    <citation type="submission" date="2019-02" db="EMBL/GenBank/DDBJ databases">
        <title>Deep-cultivation of Planctomycetes and their phenomic and genomic characterization uncovers novel biology.</title>
        <authorList>
            <person name="Wiegand S."/>
            <person name="Jogler M."/>
            <person name="Boedeker C."/>
            <person name="Pinto D."/>
            <person name="Vollmers J."/>
            <person name="Rivas-Marin E."/>
            <person name="Kohn T."/>
            <person name="Peeters S.H."/>
            <person name="Heuer A."/>
            <person name="Rast P."/>
            <person name="Oberbeckmann S."/>
            <person name="Bunk B."/>
            <person name="Jeske O."/>
            <person name="Meyerdierks A."/>
            <person name="Storesund J.E."/>
            <person name="Kallscheuer N."/>
            <person name="Luecker S."/>
            <person name="Lage O.M."/>
            <person name="Pohl T."/>
            <person name="Merkel B.J."/>
            <person name="Hornburger P."/>
            <person name="Mueller R.-W."/>
            <person name="Bruemmer F."/>
            <person name="Labrenz M."/>
            <person name="Spormann A.M."/>
            <person name="Op den Camp H."/>
            <person name="Overmann J."/>
            <person name="Amann R."/>
            <person name="Jetten M.S.M."/>
            <person name="Mascher T."/>
            <person name="Medema M.H."/>
            <person name="Devos D.P."/>
            <person name="Kaster A.-K."/>
            <person name="Ovreas L."/>
            <person name="Rohde M."/>
            <person name="Galperin M.Y."/>
            <person name="Jogler C."/>
        </authorList>
    </citation>
    <scope>NUCLEOTIDE SEQUENCE [LARGE SCALE GENOMIC DNA]</scope>
    <source>
        <strain evidence="1 2">Pan189</strain>
    </source>
</reference>
<dbReference type="Proteomes" id="UP000317318">
    <property type="component" value="Chromosome"/>
</dbReference>
<sequence length="72" mass="7943">MIAFGNGRPLKEVLPALIDDERRHQLILEVVERNSVIEGLPPMSEEVRSQILNNLRRLSSGADHTAAATPAE</sequence>
<evidence type="ECO:0000313" key="1">
    <source>
        <dbReference type="EMBL" id="QDT38385.1"/>
    </source>
</evidence>
<protein>
    <submittedName>
        <fullName evidence="1">Uncharacterized protein</fullName>
    </submittedName>
</protein>
<dbReference type="AlphaFoldDB" id="A0A517R3C1"/>
<dbReference type="EMBL" id="CP036268">
    <property type="protein sequence ID" value="QDT38385.1"/>
    <property type="molecule type" value="Genomic_DNA"/>
</dbReference>
<accession>A0A517R3C1</accession>
<keyword evidence="2" id="KW-1185">Reference proteome</keyword>
<organism evidence="1 2">
    <name type="scientific">Stratiformator vulcanicus</name>
    <dbReference type="NCBI Taxonomy" id="2527980"/>
    <lineage>
        <taxon>Bacteria</taxon>
        <taxon>Pseudomonadati</taxon>
        <taxon>Planctomycetota</taxon>
        <taxon>Planctomycetia</taxon>
        <taxon>Planctomycetales</taxon>
        <taxon>Planctomycetaceae</taxon>
        <taxon>Stratiformator</taxon>
    </lineage>
</organism>
<dbReference type="KEGG" id="svp:Pan189_27780"/>
<name>A0A517R3C1_9PLAN</name>
<gene>
    <name evidence="1" type="ORF">Pan189_27780</name>
</gene>
<proteinExistence type="predicted"/>